<feature type="domain" description="DUF1989" evidence="1">
    <location>
        <begin position="13"/>
        <end position="175"/>
    </location>
</feature>
<dbReference type="InterPro" id="IPR018959">
    <property type="entry name" value="DUF1989"/>
</dbReference>
<dbReference type="Proteomes" id="UP001165270">
    <property type="component" value="Unassembled WGS sequence"/>
</dbReference>
<reference evidence="2" key="1">
    <citation type="submission" date="2022-03" db="EMBL/GenBank/DDBJ databases">
        <title>Streptomyces 7R015 and 7R016 isolated from Barleria lupulina in Thailand.</title>
        <authorList>
            <person name="Kanchanasin P."/>
            <person name="Phongsopitanun W."/>
            <person name="Tanasupawat S."/>
        </authorList>
    </citation>
    <scope>NUCLEOTIDE SEQUENCE</scope>
    <source>
        <strain evidence="2">7R016</strain>
    </source>
</reference>
<comment type="caution">
    <text evidence="2">The sequence shown here is derived from an EMBL/GenBank/DDBJ whole genome shotgun (WGS) entry which is preliminary data.</text>
</comment>
<accession>A0ABS9XPY3</accession>
<dbReference type="PANTHER" id="PTHR31527:SF0">
    <property type="entry name" value="RE64534P"/>
    <property type="match status" value="1"/>
</dbReference>
<organism evidence="2 3">
    <name type="scientific">Streptomyces spinosisporus</name>
    <dbReference type="NCBI Taxonomy" id="2927582"/>
    <lineage>
        <taxon>Bacteria</taxon>
        <taxon>Bacillati</taxon>
        <taxon>Actinomycetota</taxon>
        <taxon>Actinomycetes</taxon>
        <taxon>Kitasatosporales</taxon>
        <taxon>Streptomycetaceae</taxon>
        <taxon>Streptomyces</taxon>
    </lineage>
</organism>
<dbReference type="Pfam" id="PF09347">
    <property type="entry name" value="DUF1989"/>
    <property type="match status" value="1"/>
</dbReference>
<evidence type="ECO:0000313" key="3">
    <source>
        <dbReference type="Proteomes" id="UP001165270"/>
    </source>
</evidence>
<keyword evidence="3" id="KW-1185">Reference proteome</keyword>
<sequence length="207" mass="22092">MTPAHPACESIDIPAGEGRAVLLDAGQRVTIIDVEGQQVGDVFAFSRDDVREYHSASHTRAHVNRLFPAVGEQFVTSRRRPILTLVEDASPRRHDMLIAACDPARYAALAAPADHASCARNMHDALATVGLSTEIVPQPINIFMDIPVGQDGALTWETSTSRPGDSITFQAEIDCAFVVSACPQDVVGINAGAPTPLRLLTQNGTPS</sequence>
<dbReference type="EMBL" id="JALDAX010000014">
    <property type="protein sequence ID" value="MCI3244136.1"/>
    <property type="molecule type" value="Genomic_DNA"/>
</dbReference>
<name>A0ABS9XPY3_9ACTN</name>
<protein>
    <submittedName>
        <fullName evidence="2">Urea carboxylase-associated family protein</fullName>
    </submittedName>
</protein>
<dbReference type="PANTHER" id="PTHR31527">
    <property type="entry name" value="RE64534P"/>
    <property type="match status" value="1"/>
</dbReference>
<evidence type="ECO:0000313" key="2">
    <source>
        <dbReference type="EMBL" id="MCI3244136.1"/>
    </source>
</evidence>
<evidence type="ECO:0000259" key="1">
    <source>
        <dbReference type="Pfam" id="PF09347"/>
    </source>
</evidence>
<proteinExistence type="predicted"/>
<dbReference type="RefSeq" id="WP_242712142.1">
    <property type="nucleotide sequence ID" value="NZ_JALDAX010000014.1"/>
</dbReference>
<gene>
    <name evidence="2" type="ORF">MQN93_30890</name>
</gene>